<sequence>MNKKMILLMTSTFVIVTGCMQDNSSDLIHDIKQNEQEGTLGAQRFSNNTDQNRVLHRADTELLAYAKEAAFYLEETINHFEVIAPILQQKTLNNDSKTSVLSTIHSIKNNSERFHDLRIPHEFEGFHQIHLSFITELTNLERVIDDMREPIDPRQAENARVHYENIIMAHKLLEREYMSLAEEYGFY</sequence>
<dbReference type="EMBL" id="CP162551">
    <property type="protein sequence ID" value="XDI37041.1"/>
    <property type="molecule type" value="Genomic_DNA"/>
</dbReference>
<organism evidence="1">
    <name type="scientific">Alkalihalophilus sp. As8PL</name>
    <dbReference type="NCBI Taxonomy" id="3237103"/>
    <lineage>
        <taxon>Bacteria</taxon>
        <taxon>Bacillati</taxon>
        <taxon>Bacillota</taxon>
        <taxon>Bacilli</taxon>
        <taxon>Bacillales</taxon>
        <taxon>Bacillaceae</taxon>
        <taxon>Alkalihalophilus</taxon>
    </lineage>
</organism>
<dbReference type="AlphaFoldDB" id="A0AB39BUR7"/>
<name>A0AB39BUR7_9BACI</name>
<evidence type="ECO:0000313" key="1">
    <source>
        <dbReference type="EMBL" id="XDI37041.1"/>
    </source>
</evidence>
<evidence type="ECO:0008006" key="2">
    <source>
        <dbReference type="Google" id="ProtNLM"/>
    </source>
</evidence>
<protein>
    <recommendedName>
        <fullName evidence="2">Lipoprotein</fullName>
    </recommendedName>
</protein>
<gene>
    <name evidence="1" type="ORF">AB3N04_01655</name>
</gene>
<proteinExistence type="predicted"/>
<dbReference type="RefSeq" id="WP_368504420.1">
    <property type="nucleotide sequence ID" value="NZ_CP162551.1"/>
</dbReference>
<accession>A0AB39BUR7</accession>
<reference evidence="1" key="1">
    <citation type="submission" date="2024-07" db="EMBL/GenBank/DDBJ databases">
        <title>Identification and characteristics of an arsenic-resistant bacterial isolate, which belongs to a novel species.</title>
        <authorList>
            <person name="Juszczyk A."/>
            <person name="Kowalczyk A."/>
            <person name="Was K."/>
            <person name="Kosowicz W."/>
            <person name="Budzyn A."/>
            <person name="Latowski D."/>
        </authorList>
    </citation>
    <scope>NUCLEOTIDE SEQUENCE</scope>
    <source>
        <strain evidence="1">As8PL</strain>
    </source>
</reference>
<dbReference type="PROSITE" id="PS51257">
    <property type="entry name" value="PROKAR_LIPOPROTEIN"/>
    <property type="match status" value="1"/>
</dbReference>